<dbReference type="RefSeq" id="WP_182015576.1">
    <property type="nucleotide sequence ID" value="NZ_CP055905.1"/>
</dbReference>
<gene>
    <name evidence="4" type="ORF">HV331_24955</name>
</gene>
<protein>
    <submittedName>
        <fullName evidence="4">Type VI secretion system ImpA family N-terminal domain-containing protein</fullName>
    </submittedName>
</protein>
<reference evidence="5" key="1">
    <citation type="submission" date="2020-06" db="EMBL/GenBank/DDBJ databases">
        <title>REHAB project genomes.</title>
        <authorList>
            <person name="Shaw L.P."/>
        </authorList>
    </citation>
    <scope>NUCLEOTIDE SEQUENCE [LARGE SCALE GENOMIC DNA]</scope>
    <source>
        <strain evidence="5">RHBSTW-00938</strain>
        <plasmid evidence="5">prhbstw-00938_2</plasmid>
    </source>
</reference>
<dbReference type="InterPro" id="IPR021069">
    <property type="entry name" value="ImpA_C"/>
</dbReference>
<feature type="domain" description="ImpA C-terminal" evidence="3">
    <location>
        <begin position="302"/>
        <end position="444"/>
    </location>
</feature>
<evidence type="ECO:0000313" key="4">
    <source>
        <dbReference type="EMBL" id="QMR42800.1"/>
    </source>
</evidence>
<dbReference type="AlphaFoldDB" id="A0AAP9U7Z8"/>
<dbReference type="Pfam" id="PF06812">
    <property type="entry name" value="ImpA_N"/>
    <property type="match status" value="1"/>
</dbReference>
<feature type="domain" description="ImpA N-terminal" evidence="2">
    <location>
        <begin position="11"/>
        <end position="111"/>
    </location>
</feature>
<dbReference type="PANTHER" id="PTHR37024">
    <property type="entry name" value="TYPE VI SECRETION SYSTEM DUF2094 AND IMPA-RELATED DOMAIN PROTEIN"/>
    <property type="match status" value="1"/>
</dbReference>
<organism evidence="4 5">
    <name type="scientific">Klebsiella aerogenes</name>
    <name type="common">Enterobacter aerogenes</name>
    <dbReference type="NCBI Taxonomy" id="548"/>
    <lineage>
        <taxon>Bacteria</taxon>
        <taxon>Pseudomonadati</taxon>
        <taxon>Pseudomonadota</taxon>
        <taxon>Gammaproteobacteria</taxon>
        <taxon>Enterobacterales</taxon>
        <taxon>Enterobacteriaceae</taxon>
        <taxon>Klebsiella/Raoultella group</taxon>
        <taxon>Klebsiella</taxon>
    </lineage>
</organism>
<dbReference type="PANTHER" id="PTHR37024:SF5">
    <property type="entry name" value="IMPA N-TERMINAL DOMAIN-CONTAINING PROTEIN"/>
    <property type="match status" value="1"/>
</dbReference>
<feature type="region of interest" description="Disordered" evidence="1">
    <location>
        <begin position="1"/>
        <end position="22"/>
    </location>
</feature>
<proteinExistence type="predicted"/>
<keyword evidence="4" id="KW-0614">Plasmid</keyword>
<accession>A0AAP9U7Z8</accession>
<evidence type="ECO:0000256" key="1">
    <source>
        <dbReference type="SAM" id="MobiDB-lite"/>
    </source>
</evidence>
<dbReference type="EMBL" id="CP055905">
    <property type="protein sequence ID" value="QMR42800.1"/>
    <property type="molecule type" value="Genomic_DNA"/>
</dbReference>
<name>A0AAP9U7Z8_KLEAE</name>
<evidence type="ECO:0000313" key="5">
    <source>
        <dbReference type="Proteomes" id="UP000514462"/>
    </source>
</evidence>
<dbReference type="Pfam" id="PF12486">
    <property type="entry name" value="VasL"/>
    <property type="match status" value="1"/>
</dbReference>
<dbReference type="Proteomes" id="UP000514462">
    <property type="component" value="Plasmid pRHBSTW-00938_2"/>
</dbReference>
<evidence type="ECO:0000259" key="2">
    <source>
        <dbReference type="Pfam" id="PF06812"/>
    </source>
</evidence>
<sequence length="456" mass="50949">MQNTGPRHIRTGGDPRPFPDFTALRDEMSKQSHPARPDIHWDRVEHLSLALFEKNGIELQTGAWYTLARSHLAQVSGMNEGLNIIIAMLGHQWAQFWPQASHARAEILSGLFQRLQKVFRTFSLSHHVLQPLRQLERTLAILNDILTRQALLPASLLTPLQQQVQNALTRLENAPEPESQAVDIVPPMNSPLATEPAVTTQEPHLLYVIRQEPPARVDVAHEAPPAPKLTRVFLGGMLTAFVLSAVTFTGWQRLTRPDDAEQMLAKTLPPLPRLPDVAVLSMIRKNNQKDALAERWLVMASDRLKALSTLPPGWSLRYGQNLVWQANALWPSLPATRRLENQWQYTLALNAIAEDSLTGWHEGMRALQALTAQLNALDGHKGKYITVSELKSQVFAATQAFNRTIPVEEQLRLMSAPTADNQATAALSAQTKQHLSQLLTRYVQIHQTEGGSHAIP</sequence>
<dbReference type="InterPro" id="IPR010657">
    <property type="entry name" value="ImpA_N"/>
</dbReference>
<geneLocation type="plasmid" evidence="5">
    <name>prhbstw-00938_2</name>
</geneLocation>
<evidence type="ECO:0000259" key="3">
    <source>
        <dbReference type="Pfam" id="PF12486"/>
    </source>
</evidence>